<sequence length="578" mass="63441">MAQLMDGVRDRRVGLLVAGMHRSGTSAVTGSLERLGIPLGSSLLEPGEDNPKGYFEHARAVAIDDKLLDALDRRWDDIRALPQGWQQTEAAKVAGMAIAEMVREEFATTPVFAIKDPRLCRLLPAWRNGLAKAGAEPRVLLVARHPREVAASIHRRNDWPALVSEVLWLRYMLAAERDSRRLRRFVLTYDQLMRAPLAAMRTALQSLGVSIDGGAGQAALDSFVACEDRHFGASEGLESATPVAKIAGEAYARFIDLAEGRSVRPSVFDELAQRLEQSLEGSRVLIESLSHMCLHFRRDAEAARNEVYAVRSEFHAQLAWTESAVAERERLQAELAETHSKLAAQLAWSDAAVAKQEELQAELAETHSKLAAQLAWSDAAVAKQEELQAELAETHSKLAAQLAWSDAAVAKQEGLQAELAETHSKLAAQLAWSDAAVAKQEELQAASAQAHSELTEQLVRAELEAAQLDRLQAELAETNLKLVAQLTWSDAAVAKQEELQAALAQVRLELAETELGLARQIAWSEEAMRIREGLLDQLQAASSRGDALQSRLDQYEATLVGRQLRKWMDRKAAKGSAP</sequence>
<reference evidence="2" key="1">
    <citation type="journal article" date="2016" name="Int. J. Syst. Evol. Microbiol.">
        <title>Pseudoxanthomonas helianthi sp. nov., isolated from roots of Jerusalem artichoke (Helianthus tuberosus).</title>
        <authorList>
            <person name="Kittiwongwattana C."/>
            <person name="Thawai C."/>
        </authorList>
    </citation>
    <scope>NUCLEOTIDE SEQUENCE</scope>
    <source>
        <strain evidence="2">110414</strain>
    </source>
</reference>
<feature type="coiled-coil region" evidence="1">
    <location>
        <begin position="451"/>
        <end position="514"/>
    </location>
</feature>
<protein>
    <recommendedName>
        <fullName evidence="4">Sulfotransferase family protein</fullName>
    </recommendedName>
</protein>
<dbReference type="RefSeq" id="WP_210535010.1">
    <property type="nucleotide sequence ID" value="NZ_JAGKTC010000001.1"/>
</dbReference>
<dbReference type="AlphaFoldDB" id="A0A941ARW8"/>
<evidence type="ECO:0000313" key="3">
    <source>
        <dbReference type="Proteomes" id="UP000673447"/>
    </source>
</evidence>
<keyword evidence="3" id="KW-1185">Reference proteome</keyword>
<dbReference type="Gene3D" id="3.40.50.300">
    <property type="entry name" value="P-loop containing nucleotide triphosphate hydrolases"/>
    <property type="match status" value="1"/>
</dbReference>
<gene>
    <name evidence="2" type="ORF">J5837_01805</name>
</gene>
<reference evidence="2" key="2">
    <citation type="submission" date="2021-03" db="EMBL/GenBank/DDBJ databases">
        <authorList>
            <person name="Cao W."/>
        </authorList>
    </citation>
    <scope>NUCLEOTIDE SEQUENCE</scope>
    <source>
        <strain evidence="2">110414</strain>
    </source>
</reference>
<dbReference type="Proteomes" id="UP000673447">
    <property type="component" value="Unassembled WGS sequence"/>
</dbReference>
<evidence type="ECO:0008006" key="4">
    <source>
        <dbReference type="Google" id="ProtNLM"/>
    </source>
</evidence>
<organism evidence="2 3">
    <name type="scientific">Pseudoxanthomonas helianthi</name>
    <dbReference type="NCBI Taxonomy" id="1453541"/>
    <lineage>
        <taxon>Bacteria</taxon>
        <taxon>Pseudomonadati</taxon>
        <taxon>Pseudomonadota</taxon>
        <taxon>Gammaproteobacteria</taxon>
        <taxon>Lysobacterales</taxon>
        <taxon>Lysobacteraceae</taxon>
        <taxon>Pseudoxanthomonas</taxon>
    </lineage>
</organism>
<evidence type="ECO:0000256" key="1">
    <source>
        <dbReference type="SAM" id="Coils"/>
    </source>
</evidence>
<accession>A0A941ARW8</accession>
<keyword evidence="1" id="KW-0175">Coiled coil</keyword>
<proteinExistence type="predicted"/>
<dbReference type="SUPFAM" id="SSF52540">
    <property type="entry name" value="P-loop containing nucleoside triphosphate hydrolases"/>
    <property type="match status" value="1"/>
</dbReference>
<name>A0A941ARW8_9GAMM</name>
<dbReference type="EMBL" id="JAGKTC010000001">
    <property type="protein sequence ID" value="MBP3983145.1"/>
    <property type="molecule type" value="Genomic_DNA"/>
</dbReference>
<comment type="caution">
    <text evidence="2">The sequence shown here is derived from an EMBL/GenBank/DDBJ whole genome shotgun (WGS) entry which is preliminary data.</text>
</comment>
<dbReference type="InterPro" id="IPR027417">
    <property type="entry name" value="P-loop_NTPase"/>
</dbReference>
<evidence type="ECO:0000313" key="2">
    <source>
        <dbReference type="EMBL" id="MBP3983145.1"/>
    </source>
</evidence>